<protein>
    <recommendedName>
        <fullName evidence="4">Flippase-like domain-containing protein</fullName>
    </recommendedName>
</protein>
<evidence type="ECO:0008006" key="4">
    <source>
        <dbReference type="Google" id="ProtNLM"/>
    </source>
</evidence>
<feature type="transmembrane region" description="Helical" evidence="1">
    <location>
        <begin position="208"/>
        <end position="229"/>
    </location>
</feature>
<evidence type="ECO:0000313" key="3">
    <source>
        <dbReference type="Proteomes" id="UP001242368"/>
    </source>
</evidence>
<feature type="transmembrane region" description="Helical" evidence="1">
    <location>
        <begin position="12"/>
        <end position="32"/>
    </location>
</feature>
<dbReference type="Proteomes" id="UP001242368">
    <property type="component" value="Unassembled WGS sequence"/>
</dbReference>
<feature type="transmembrane region" description="Helical" evidence="1">
    <location>
        <begin position="282"/>
        <end position="307"/>
    </location>
</feature>
<organism evidence="2 3">
    <name type="scientific">Paenimyroides ceti</name>
    <dbReference type="NCBI Taxonomy" id="395087"/>
    <lineage>
        <taxon>Bacteria</taxon>
        <taxon>Pseudomonadati</taxon>
        <taxon>Bacteroidota</taxon>
        <taxon>Flavobacteriia</taxon>
        <taxon>Flavobacteriales</taxon>
        <taxon>Flavobacteriaceae</taxon>
        <taxon>Paenimyroides</taxon>
    </lineage>
</organism>
<evidence type="ECO:0000256" key="1">
    <source>
        <dbReference type="SAM" id="Phobius"/>
    </source>
</evidence>
<gene>
    <name evidence="2" type="ORF">QW060_14665</name>
</gene>
<evidence type="ECO:0000313" key="2">
    <source>
        <dbReference type="EMBL" id="MDN3708344.1"/>
    </source>
</evidence>
<proteinExistence type="predicted"/>
<keyword evidence="1" id="KW-0812">Transmembrane</keyword>
<name>A0ABT8CVX8_9FLAO</name>
<accession>A0ABT8CVX8</accession>
<keyword evidence="1" id="KW-1133">Transmembrane helix</keyword>
<feature type="transmembrane region" description="Helical" evidence="1">
    <location>
        <begin position="52"/>
        <end position="68"/>
    </location>
</feature>
<feature type="transmembrane region" description="Helical" evidence="1">
    <location>
        <begin position="260"/>
        <end position="276"/>
    </location>
</feature>
<feature type="transmembrane region" description="Helical" evidence="1">
    <location>
        <begin position="156"/>
        <end position="179"/>
    </location>
</feature>
<feature type="transmembrane region" description="Helical" evidence="1">
    <location>
        <begin position="235"/>
        <end position="253"/>
    </location>
</feature>
<keyword evidence="1" id="KW-0472">Membrane</keyword>
<keyword evidence="3" id="KW-1185">Reference proteome</keyword>
<sequence length="317" mass="36138">MKFISPKIKQFLLLITKLLVVGLAFYFIKSQLSEKEFNWDIISQSIAQKKGYWYLFFLLVLTFLNRFIEILKWQNLAQTVRSTSVWESTQQVLSAITLGIFTPNGIGEYVGKALFYKKDETGKIILLNMICNGIQVLYAVSFGLAGVFYINSLHGFLPAYTSVILFGVILLLFVLFFALRKVTIKTYSLELLLQNIKKIPQKKHLKNITLALLRYLVLLHQYVLLYHFFGVEISYFTLIAVVAAVYLLASSLPNFQALDFALKGSVAIYLFGFFGVDEWVVTIVATLIWILNLVIPISIGSIFVLLIQPKKLFQENG</sequence>
<dbReference type="RefSeq" id="WP_290364214.1">
    <property type="nucleotide sequence ID" value="NZ_JAUFQU010000001.1"/>
</dbReference>
<feature type="transmembrane region" description="Helical" evidence="1">
    <location>
        <begin position="125"/>
        <end position="150"/>
    </location>
</feature>
<comment type="caution">
    <text evidence="2">The sequence shown here is derived from an EMBL/GenBank/DDBJ whole genome shotgun (WGS) entry which is preliminary data.</text>
</comment>
<reference evidence="3" key="1">
    <citation type="journal article" date="2019" name="Int. J. Syst. Evol. Microbiol.">
        <title>The Global Catalogue of Microorganisms (GCM) 10K type strain sequencing project: providing services to taxonomists for standard genome sequencing and annotation.</title>
        <authorList>
            <consortium name="The Broad Institute Genomics Platform"/>
            <consortium name="The Broad Institute Genome Sequencing Center for Infectious Disease"/>
            <person name="Wu L."/>
            <person name="Ma J."/>
        </authorList>
    </citation>
    <scope>NUCLEOTIDE SEQUENCE [LARGE SCALE GENOMIC DNA]</scope>
    <source>
        <strain evidence="3">CECT 7184</strain>
    </source>
</reference>
<dbReference type="EMBL" id="JAUFQU010000001">
    <property type="protein sequence ID" value="MDN3708344.1"/>
    <property type="molecule type" value="Genomic_DNA"/>
</dbReference>